<sequence>MTEKITDLEKQENSDKTDKKRKRKQRHKFNFFGLFIDIFCEIVTSIFSFFNQFFGA</sequence>
<evidence type="ECO:0000313" key="4">
    <source>
        <dbReference type="Proteomes" id="UP000437131"/>
    </source>
</evidence>
<organism evidence="3 4">
    <name type="scientific">Cyanobacterium aponinum 0216</name>
    <dbReference type="NCBI Taxonomy" id="2676140"/>
    <lineage>
        <taxon>Bacteria</taxon>
        <taxon>Bacillati</taxon>
        <taxon>Cyanobacteriota</taxon>
        <taxon>Cyanophyceae</taxon>
        <taxon>Oscillatoriophycideae</taxon>
        <taxon>Chroococcales</taxon>
        <taxon>Geminocystaceae</taxon>
        <taxon>Cyanobacterium</taxon>
    </lineage>
</organism>
<keyword evidence="2" id="KW-1133">Transmembrane helix</keyword>
<dbReference type="Proteomes" id="UP000437131">
    <property type="component" value="Unassembled WGS sequence"/>
</dbReference>
<reference evidence="3 4" key="1">
    <citation type="submission" date="2019-11" db="EMBL/GenBank/DDBJ databases">
        <title>Isolation of a new High Light Tolerant Cyanobacteria.</title>
        <authorList>
            <person name="Dobson Z."/>
            <person name="Vaughn N."/>
            <person name="Vaughn M."/>
            <person name="Fromme P."/>
            <person name="Mazor Y."/>
        </authorList>
    </citation>
    <scope>NUCLEOTIDE SEQUENCE [LARGE SCALE GENOMIC DNA]</scope>
    <source>
        <strain evidence="3 4">0216</strain>
    </source>
</reference>
<gene>
    <name evidence="3" type="ORF">GGC33_06840</name>
</gene>
<evidence type="ECO:0000256" key="1">
    <source>
        <dbReference type="SAM" id="MobiDB-lite"/>
    </source>
</evidence>
<comment type="caution">
    <text evidence="3">The sequence shown here is derived from an EMBL/GenBank/DDBJ whole genome shotgun (WGS) entry which is preliminary data.</text>
</comment>
<evidence type="ECO:0000313" key="3">
    <source>
        <dbReference type="EMBL" id="MTF38639.1"/>
    </source>
</evidence>
<keyword evidence="2" id="KW-0472">Membrane</keyword>
<accession>A0A844GUU3</accession>
<feature type="region of interest" description="Disordered" evidence="1">
    <location>
        <begin position="1"/>
        <end position="24"/>
    </location>
</feature>
<evidence type="ECO:0000256" key="2">
    <source>
        <dbReference type="SAM" id="Phobius"/>
    </source>
</evidence>
<keyword evidence="2" id="KW-0812">Transmembrane</keyword>
<name>A0A844GUU3_9CHRO</name>
<dbReference type="RefSeq" id="WP_155083537.1">
    <property type="nucleotide sequence ID" value="NZ_WMIA01000006.1"/>
</dbReference>
<dbReference type="AlphaFoldDB" id="A0A844GUU3"/>
<feature type="compositionally biased region" description="Basic and acidic residues" evidence="1">
    <location>
        <begin position="1"/>
        <end position="18"/>
    </location>
</feature>
<proteinExistence type="predicted"/>
<feature type="transmembrane region" description="Helical" evidence="2">
    <location>
        <begin position="29"/>
        <end position="50"/>
    </location>
</feature>
<protein>
    <submittedName>
        <fullName evidence="3">Uncharacterized protein</fullName>
    </submittedName>
</protein>
<dbReference type="EMBL" id="WMIA01000006">
    <property type="protein sequence ID" value="MTF38639.1"/>
    <property type="molecule type" value="Genomic_DNA"/>
</dbReference>